<reference evidence="4" key="1">
    <citation type="submission" date="2016-06" db="EMBL/GenBank/DDBJ databases">
        <authorList>
            <person name="Varghese N."/>
            <person name="Submissions Spin"/>
        </authorList>
    </citation>
    <scope>NUCLEOTIDE SEQUENCE [LARGE SCALE GENOMIC DNA]</scope>
    <source>
        <strain evidence="4">DSM 45431</strain>
    </source>
</reference>
<feature type="region of interest" description="Disordered" evidence="1">
    <location>
        <begin position="148"/>
        <end position="239"/>
    </location>
</feature>
<keyword evidence="4" id="KW-1185">Reference proteome</keyword>
<feature type="compositionally biased region" description="Basic and acidic residues" evidence="1">
    <location>
        <begin position="318"/>
        <end position="364"/>
    </location>
</feature>
<dbReference type="EMBL" id="FMHV01000002">
    <property type="protein sequence ID" value="SCL14690.1"/>
    <property type="molecule type" value="Genomic_DNA"/>
</dbReference>
<evidence type="ECO:0000313" key="4">
    <source>
        <dbReference type="Proteomes" id="UP000199413"/>
    </source>
</evidence>
<feature type="transmembrane region" description="Helical" evidence="2">
    <location>
        <begin position="35"/>
        <end position="53"/>
    </location>
</feature>
<name>A0A1C6RC10_9ACTN</name>
<evidence type="ECO:0000313" key="3">
    <source>
        <dbReference type="EMBL" id="SCL14690.1"/>
    </source>
</evidence>
<feature type="region of interest" description="Disordered" evidence="1">
    <location>
        <begin position="439"/>
        <end position="567"/>
    </location>
</feature>
<accession>A0A1C6RC10</accession>
<keyword evidence="2" id="KW-0812">Transmembrane</keyword>
<gene>
    <name evidence="3" type="ORF">GA0070624_0496</name>
</gene>
<proteinExistence type="predicted"/>
<dbReference type="Proteomes" id="UP000199413">
    <property type="component" value="Unassembled WGS sequence"/>
</dbReference>
<feature type="compositionally biased region" description="Basic and acidic residues" evidence="1">
    <location>
        <begin position="371"/>
        <end position="394"/>
    </location>
</feature>
<feature type="compositionally biased region" description="Basic and acidic residues" evidence="1">
    <location>
        <begin position="280"/>
        <end position="311"/>
    </location>
</feature>
<feature type="transmembrane region" description="Helical" evidence="2">
    <location>
        <begin position="60"/>
        <end position="80"/>
    </location>
</feature>
<feature type="region of interest" description="Disordered" evidence="1">
    <location>
        <begin position="271"/>
        <end position="424"/>
    </location>
</feature>
<protein>
    <submittedName>
        <fullName evidence="3">Uncharacterized protein</fullName>
    </submittedName>
</protein>
<sequence>MLSARSLLRKLSVLCTAVPAPIAPADKRSSPLLTVLFWIGVGLAPVAALILLVADGTGPLRFGAVLAILALVLIGLSIALRADGAGSAGSEQLFDEVEQLRRELRSEIVAAAQRGNQALDQAQRVQETVTALRRRLDAAAVAAAGVTGPAVDEPAGGRARVPASETYDDASGRGRYAAQDEAATGWGQSAGDRRDEEEAARRPQPAGRYGAERPAQPGVYGAPRAAEHEVRPEPAPRQVGVVHHTETVHVTTRRTIVDGGESVAGNVYGGGYAGRWSPAPEERAWGGEPEERSWSGYAEPDHRDRSGEDRPWAGQATARDDRSWSAAPRDDHPWAGVPGDERSGAGQARDDRWAGQGGQRDERAWAYPAAPRDERAWAAQGDDRAWAAQGDDRGWSPADGRAWATPEQSGRATADSPDDPDGDYWSELRAGGRWASVRDDEHGREFRVGERRAAVHADGGGTEYRVEDRWASVRRSEPRHDQDRDGDHGWGGGWAEESRPALPAGGVPVPDEWRPPTQRTAQPAGDWRAPESEPAGYGRSRAAERYDYPPQDEVPRAGGARSSDRWR</sequence>
<feature type="compositionally biased region" description="Basic and acidic residues" evidence="1">
    <location>
        <begin position="225"/>
        <end position="234"/>
    </location>
</feature>
<feature type="compositionally biased region" description="Basic and acidic residues" evidence="1">
    <location>
        <begin position="191"/>
        <end position="201"/>
    </location>
</feature>
<keyword evidence="2" id="KW-0472">Membrane</keyword>
<feature type="compositionally biased region" description="Basic and acidic residues" evidence="1">
    <location>
        <begin position="464"/>
        <end position="488"/>
    </location>
</feature>
<evidence type="ECO:0000256" key="2">
    <source>
        <dbReference type="SAM" id="Phobius"/>
    </source>
</evidence>
<keyword evidence="2" id="KW-1133">Transmembrane helix</keyword>
<evidence type="ECO:0000256" key="1">
    <source>
        <dbReference type="SAM" id="MobiDB-lite"/>
    </source>
</evidence>
<organism evidence="3 4">
    <name type="scientific">Micromonospora rhizosphaerae</name>
    <dbReference type="NCBI Taxonomy" id="568872"/>
    <lineage>
        <taxon>Bacteria</taxon>
        <taxon>Bacillati</taxon>
        <taxon>Actinomycetota</taxon>
        <taxon>Actinomycetes</taxon>
        <taxon>Micromonosporales</taxon>
        <taxon>Micromonosporaceae</taxon>
        <taxon>Micromonospora</taxon>
    </lineage>
</organism>
<dbReference type="AlphaFoldDB" id="A0A1C6RC10"/>
<feature type="compositionally biased region" description="Basic and acidic residues" evidence="1">
    <location>
        <begin position="439"/>
        <end position="455"/>
    </location>
</feature>